<sequence>MQQSKIFQYVDDLTKNNFNRLKGYFMGKWVDPVLKWQIWALPTIVSVLLVFLAQYSFLTFHTVAELFTIIIAFIMFSLAWATYDFSKNIFLLVLASGYLWVGGLDFLHMLTYKGMNLFIYDEGNTAVQFWLAARYSEALLLLSAPLLAQRSIDKYILVMAFGTIAICLSIMILMGYFPISFIDGIGLSPFKIYSEYIINGIFALSLISIYYFGRDISRENKILIATAILLTMFAEISFTFYTSIYDISNLVGHIFKLFSFWLIFHAIILSNLKKPYADLNENRRNLQAALINAEEANEAKSAFLANMSHDLRTPLNAIIGFSDMMRTNALGPLGSPHYEEYANDIYDSGIHLVSMIDDILDISRIETGKYKLEDEVLNIPELINASFAPLAKMAKTTNQSLFIKKSSDNLRLLSDKKALVQMFNNILSNAIEITQDGGAIEVLVALDEHGGILVTITCTDSEMSAMEIERALKPFEQLDSTHAKNHHGTGLGLYLCVKFMEIMGGTLELYTVADQGTTVALHFPPERTVQS</sequence>
<reference evidence="8" key="1">
    <citation type="submission" date="2018-06" db="EMBL/GenBank/DDBJ databases">
        <authorList>
            <person name="Zhirakovskaya E."/>
        </authorList>
    </citation>
    <scope>NUCLEOTIDE SEQUENCE</scope>
</reference>
<protein>
    <recommendedName>
        <fullName evidence="2">histidine kinase</fullName>
        <ecNumber evidence="2">2.7.13.3</ecNumber>
    </recommendedName>
</protein>
<gene>
    <name evidence="8" type="ORF">MNBD_ALPHA02-707</name>
</gene>
<keyword evidence="6" id="KW-1133">Transmembrane helix</keyword>
<dbReference type="Pfam" id="PF00512">
    <property type="entry name" value="HisKA"/>
    <property type="match status" value="1"/>
</dbReference>
<dbReference type="InterPro" id="IPR005467">
    <property type="entry name" value="His_kinase_dom"/>
</dbReference>
<feature type="transmembrane region" description="Helical" evidence="6">
    <location>
        <begin position="155"/>
        <end position="176"/>
    </location>
</feature>
<feature type="transmembrane region" description="Helical" evidence="6">
    <location>
        <begin position="63"/>
        <end position="82"/>
    </location>
</feature>
<evidence type="ECO:0000256" key="3">
    <source>
        <dbReference type="ARBA" id="ARBA00022679"/>
    </source>
</evidence>
<feature type="transmembrane region" description="Helical" evidence="6">
    <location>
        <begin position="250"/>
        <end position="269"/>
    </location>
</feature>
<evidence type="ECO:0000256" key="4">
    <source>
        <dbReference type="ARBA" id="ARBA00022777"/>
    </source>
</evidence>
<dbReference type="PANTHER" id="PTHR43711">
    <property type="entry name" value="TWO-COMPONENT HISTIDINE KINASE"/>
    <property type="match status" value="1"/>
</dbReference>
<feature type="domain" description="Histidine kinase" evidence="7">
    <location>
        <begin position="306"/>
        <end position="527"/>
    </location>
</feature>
<dbReference type="SMART" id="SM00387">
    <property type="entry name" value="HATPase_c"/>
    <property type="match status" value="1"/>
</dbReference>
<dbReference type="SMART" id="SM00388">
    <property type="entry name" value="HisKA"/>
    <property type="match status" value="1"/>
</dbReference>
<feature type="transmembrane region" description="Helical" evidence="6">
    <location>
        <begin position="196"/>
        <end position="213"/>
    </location>
</feature>
<dbReference type="Pfam" id="PF17159">
    <property type="entry name" value="MASE3"/>
    <property type="match status" value="1"/>
</dbReference>
<dbReference type="PANTHER" id="PTHR43711:SF26">
    <property type="entry name" value="SENSOR HISTIDINE KINASE RCSC"/>
    <property type="match status" value="1"/>
</dbReference>
<dbReference type="InterPro" id="IPR033425">
    <property type="entry name" value="MASE3"/>
</dbReference>
<organism evidence="8">
    <name type="scientific">hydrothermal vent metagenome</name>
    <dbReference type="NCBI Taxonomy" id="652676"/>
    <lineage>
        <taxon>unclassified sequences</taxon>
        <taxon>metagenomes</taxon>
        <taxon>ecological metagenomes</taxon>
    </lineage>
</organism>
<evidence type="ECO:0000313" key="8">
    <source>
        <dbReference type="EMBL" id="VAV95275.1"/>
    </source>
</evidence>
<dbReference type="CDD" id="cd00082">
    <property type="entry name" value="HisKA"/>
    <property type="match status" value="1"/>
</dbReference>
<dbReference type="EC" id="2.7.13.3" evidence="2"/>
<name>A0A3B0SK45_9ZZZZ</name>
<dbReference type="InterPro" id="IPR050736">
    <property type="entry name" value="Sensor_HK_Regulatory"/>
</dbReference>
<accession>A0A3B0SK45</accession>
<keyword evidence="5" id="KW-0902">Two-component regulatory system</keyword>
<dbReference type="InterPro" id="IPR036890">
    <property type="entry name" value="HATPase_C_sf"/>
</dbReference>
<dbReference type="AlphaFoldDB" id="A0A3B0SK45"/>
<evidence type="ECO:0000256" key="6">
    <source>
        <dbReference type="SAM" id="Phobius"/>
    </source>
</evidence>
<keyword evidence="6" id="KW-0812">Transmembrane</keyword>
<dbReference type="InterPro" id="IPR003594">
    <property type="entry name" value="HATPase_dom"/>
</dbReference>
<evidence type="ECO:0000256" key="5">
    <source>
        <dbReference type="ARBA" id="ARBA00023012"/>
    </source>
</evidence>
<dbReference type="Pfam" id="PF02518">
    <property type="entry name" value="HATPase_c"/>
    <property type="match status" value="1"/>
</dbReference>
<dbReference type="EMBL" id="UOED01000097">
    <property type="protein sequence ID" value="VAV95275.1"/>
    <property type="molecule type" value="Genomic_DNA"/>
</dbReference>
<dbReference type="SUPFAM" id="SSF55874">
    <property type="entry name" value="ATPase domain of HSP90 chaperone/DNA topoisomerase II/histidine kinase"/>
    <property type="match status" value="1"/>
</dbReference>
<dbReference type="SUPFAM" id="SSF47384">
    <property type="entry name" value="Homodimeric domain of signal transducing histidine kinase"/>
    <property type="match status" value="1"/>
</dbReference>
<comment type="catalytic activity">
    <reaction evidence="1">
        <text>ATP + protein L-histidine = ADP + protein N-phospho-L-histidine.</text>
        <dbReference type="EC" id="2.7.13.3"/>
    </reaction>
</comment>
<feature type="transmembrane region" description="Helical" evidence="6">
    <location>
        <begin position="89"/>
        <end position="109"/>
    </location>
</feature>
<proteinExistence type="predicted"/>
<keyword evidence="6" id="KW-0472">Membrane</keyword>
<evidence type="ECO:0000256" key="2">
    <source>
        <dbReference type="ARBA" id="ARBA00012438"/>
    </source>
</evidence>
<dbReference type="InterPro" id="IPR003661">
    <property type="entry name" value="HisK_dim/P_dom"/>
</dbReference>
<feature type="transmembrane region" description="Helical" evidence="6">
    <location>
        <begin position="38"/>
        <end position="57"/>
    </location>
</feature>
<dbReference type="PROSITE" id="PS50109">
    <property type="entry name" value="HIS_KIN"/>
    <property type="match status" value="1"/>
</dbReference>
<feature type="transmembrane region" description="Helical" evidence="6">
    <location>
        <begin position="222"/>
        <end position="244"/>
    </location>
</feature>
<dbReference type="InterPro" id="IPR036097">
    <property type="entry name" value="HisK_dim/P_sf"/>
</dbReference>
<dbReference type="GO" id="GO:0000155">
    <property type="term" value="F:phosphorelay sensor kinase activity"/>
    <property type="evidence" value="ECO:0007669"/>
    <property type="project" value="InterPro"/>
</dbReference>
<evidence type="ECO:0000259" key="7">
    <source>
        <dbReference type="PROSITE" id="PS50109"/>
    </source>
</evidence>
<evidence type="ECO:0000256" key="1">
    <source>
        <dbReference type="ARBA" id="ARBA00000085"/>
    </source>
</evidence>
<dbReference type="Gene3D" id="3.30.565.10">
    <property type="entry name" value="Histidine kinase-like ATPase, C-terminal domain"/>
    <property type="match status" value="1"/>
</dbReference>
<feature type="transmembrane region" description="Helical" evidence="6">
    <location>
        <begin position="129"/>
        <end position="148"/>
    </location>
</feature>
<keyword evidence="4" id="KW-0418">Kinase</keyword>
<dbReference type="Gene3D" id="1.10.287.130">
    <property type="match status" value="1"/>
</dbReference>
<keyword evidence="3" id="KW-0808">Transferase</keyword>